<proteinExistence type="predicted"/>
<evidence type="ECO:0000313" key="3">
    <source>
        <dbReference type="Proteomes" id="UP000028999"/>
    </source>
</evidence>
<accession>A0A078HR93</accession>
<organism evidence="2 3">
    <name type="scientific">Brassica napus</name>
    <name type="common">Rape</name>
    <dbReference type="NCBI Taxonomy" id="3708"/>
    <lineage>
        <taxon>Eukaryota</taxon>
        <taxon>Viridiplantae</taxon>
        <taxon>Streptophyta</taxon>
        <taxon>Embryophyta</taxon>
        <taxon>Tracheophyta</taxon>
        <taxon>Spermatophyta</taxon>
        <taxon>Magnoliopsida</taxon>
        <taxon>eudicotyledons</taxon>
        <taxon>Gunneridae</taxon>
        <taxon>Pentapetalae</taxon>
        <taxon>rosids</taxon>
        <taxon>malvids</taxon>
        <taxon>Brassicales</taxon>
        <taxon>Brassicaceae</taxon>
        <taxon>Brassiceae</taxon>
        <taxon>Brassica</taxon>
    </lineage>
</organism>
<protein>
    <submittedName>
        <fullName evidence="1">(rape) hypothetical protein</fullName>
    </submittedName>
    <submittedName>
        <fullName evidence="2">BnaC02g42840D protein</fullName>
    </submittedName>
</protein>
<reference evidence="2 3" key="1">
    <citation type="journal article" date="2014" name="Science">
        <title>Plant genetics. Early allopolyploid evolution in the post-Neolithic Brassica napus oilseed genome.</title>
        <authorList>
            <person name="Chalhoub B."/>
            <person name="Denoeud F."/>
            <person name="Liu S."/>
            <person name="Parkin I.A."/>
            <person name="Tang H."/>
            <person name="Wang X."/>
            <person name="Chiquet J."/>
            <person name="Belcram H."/>
            <person name="Tong C."/>
            <person name="Samans B."/>
            <person name="Correa M."/>
            <person name="Da Silva C."/>
            <person name="Just J."/>
            <person name="Falentin C."/>
            <person name="Koh C.S."/>
            <person name="Le Clainche I."/>
            <person name="Bernard M."/>
            <person name="Bento P."/>
            <person name="Noel B."/>
            <person name="Labadie K."/>
            <person name="Alberti A."/>
            <person name="Charles M."/>
            <person name="Arnaud D."/>
            <person name="Guo H."/>
            <person name="Daviaud C."/>
            <person name="Alamery S."/>
            <person name="Jabbari K."/>
            <person name="Zhao M."/>
            <person name="Edger P.P."/>
            <person name="Chelaifa H."/>
            <person name="Tack D."/>
            <person name="Lassalle G."/>
            <person name="Mestiri I."/>
            <person name="Schnel N."/>
            <person name="Le Paslier M.C."/>
            <person name="Fan G."/>
            <person name="Renault V."/>
            <person name="Bayer P.E."/>
            <person name="Golicz A.A."/>
            <person name="Manoli S."/>
            <person name="Lee T.H."/>
            <person name="Thi V.H."/>
            <person name="Chalabi S."/>
            <person name="Hu Q."/>
            <person name="Fan C."/>
            <person name="Tollenaere R."/>
            <person name="Lu Y."/>
            <person name="Battail C."/>
            <person name="Shen J."/>
            <person name="Sidebottom C.H."/>
            <person name="Wang X."/>
            <person name="Canaguier A."/>
            <person name="Chauveau A."/>
            <person name="Berard A."/>
            <person name="Deniot G."/>
            <person name="Guan M."/>
            <person name="Liu Z."/>
            <person name="Sun F."/>
            <person name="Lim Y.P."/>
            <person name="Lyons E."/>
            <person name="Town C.D."/>
            <person name="Bancroft I."/>
            <person name="Wang X."/>
            <person name="Meng J."/>
            <person name="Ma J."/>
            <person name="Pires J.C."/>
            <person name="King G.J."/>
            <person name="Brunel D."/>
            <person name="Delourme R."/>
            <person name="Renard M."/>
            <person name="Aury J.M."/>
            <person name="Adams K.L."/>
            <person name="Batley J."/>
            <person name="Snowdon R.J."/>
            <person name="Tost J."/>
            <person name="Edwards D."/>
            <person name="Zhou Y."/>
            <person name="Hua W."/>
            <person name="Sharpe A.G."/>
            <person name="Paterson A.H."/>
            <person name="Guan C."/>
            <person name="Wincker P."/>
        </authorList>
    </citation>
    <scope>NUCLEOTIDE SEQUENCE [LARGE SCALE GENOMIC DNA]</scope>
    <source>
        <strain evidence="3">cv. Darmor-bzh</strain>
    </source>
</reference>
<dbReference type="PaxDb" id="3708-A0A078HR93"/>
<name>A0A078HR93_BRANA</name>
<evidence type="ECO:0000313" key="1">
    <source>
        <dbReference type="EMBL" id="CAF1921764.1"/>
    </source>
</evidence>
<dbReference type="EMBL" id="HG994366">
    <property type="protein sequence ID" value="CAF1921764.1"/>
    <property type="molecule type" value="Genomic_DNA"/>
</dbReference>
<sequence>MVVDIIYLSIQEMDYIHGKTPITLAMLWALGRGIRHMFITVELLFQITRRRVAKAGGDGKSRKLHNTNIIQGAMVSAIYKDDGSKMPRQAPTTSSPL</sequence>
<reference evidence="2" key="2">
    <citation type="submission" date="2014-06" db="EMBL/GenBank/DDBJ databases">
        <authorList>
            <person name="Genoscope - CEA"/>
        </authorList>
    </citation>
    <scope>NUCLEOTIDE SEQUENCE</scope>
</reference>
<dbReference type="Proteomes" id="UP000028999">
    <property type="component" value="Unassembled WGS sequence"/>
</dbReference>
<gene>
    <name evidence="2" type="primary">BnaC02g42840D</name>
    <name evidence="1" type="ORF">DARMORV10_C02P63050.1</name>
    <name evidence="2" type="ORF">GSBRNA2T00068657001</name>
</gene>
<evidence type="ECO:0000313" key="2">
    <source>
        <dbReference type="EMBL" id="CDY39834.1"/>
    </source>
</evidence>
<dbReference type="Proteomes" id="UP001295469">
    <property type="component" value="Chromosome C02"/>
</dbReference>
<dbReference type="Gramene" id="CDY39834">
    <property type="protein sequence ID" value="CDY39834"/>
    <property type="gene ID" value="GSBRNA2T00068657001"/>
</dbReference>
<dbReference type="EMBL" id="LK032458">
    <property type="protein sequence ID" value="CDY39834.1"/>
    <property type="molecule type" value="Genomic_DNA"/>
</dbReference>
<dbReference type="AlphaFoldDB" id="A0A078HR93"/>
<reference evidence="1" key="3">
    <citation type="submission" date="2021-01" db="EMBL/GenBank/DDBJ databases">
        <authorList>
            <consortium name="Genoscope - CEA"/>
            <person name="William W."/>
        </authorList>
    </citation>
    <scope>NUCLEOTIDE SEQUENCE</scope>
</reference>
<keyword evidence="3" id="KW-1185">Reference proteome</keyword>